<dbReference type="InterPro" id="IPR011250">
    <property type="entry name" value="OMP/PagP_B-barrel"/>
</dbReference>
<dbReference type="SUPFAM" id="SSF56925">
    <property type="entry name" value="OMPA-like"/>
    <property type="match status" value="1"/>
</dbReference>
<comment type="caution">
    <text evidence="2">The sequence shown here is derived from an EMBL/GenBank/DDBJ whole genome shotgun (WGS) entry which is preliminary data.</text>
</comment>
<dbReference type="OrthoDB" id="9898131at2"/>
<gene>
    <name evidence="2" type="ORF">EV194_10167</name>
</gene>
<dbReference type="RefSeq" id="WP_132430938.1">
    <property type="nucleotide sequence ID" value="NZ_SLWK01000001.1"/>
</dbReference>
<proteinExistence type="predicted"/>
<keyword evidence="1" id="KW-0732">Signal</keyword>
<feature type="signal peptide" evidence="1">
    <location>
        <begin position="1"/>
        <end position="23"/>
    </location>
</feature>
<dbReference type="EMBL" id="SLWK01000001">
    <property type="protein sequence ID" value="TCO10437.1"/>
    <property type="molecule type" value="Genomic_DNA"/>
</dbReference>
<feature type="chain" id="PRO_5020280497" evidence="1">
    <location>
        <begin position="24"/>
        <end position="192"/>
    </location>
</feature>
<dbReference type="Proteomes" id="UP000295221">
    <property type="component" value="Unassembled WGS sequence"/>
</dbReference>
<evidence type="ECO:0000256" key="1">
    <source>
        <dbReference type="SAM" id="SignalP"/>
    </source>
</evidence>
<keyword evidence="3" id="KW-1185">Reference proteome</keyword>
<organism evidence="2 3">
    <name type="scientific">Natronoflexus pectinivorans</name>
    <dbReference type="NCBI Taxonomy" id="682526"/>
    <lineage>
        <taxon>Bacteria</taxon>
        <taxon>Pseudomonadati</taxon>
        <taxon>Bacteroidota</taxon>
        <taxon>Bacteroidia</taxon>
        <taxon>Marinilabiliales</taxon>
        <taxon>Marinilabiliaceae</taxon>
        <taxon>Natronoflexus</taxon>
    </lineage>
</organism>
<evidence type="ECO:0000313" key="3">
    <source>
        <dbReference type="Proteomes" id="UP000295221"/>
    </source>
</evidence>
<accession>A0A4R2GN43</accession>
<evidence type="ECO:0000313" key="2">
    <source>
        <dbReference type="EMBL" id="TCO10437.1"/>
    </source>
</evidence>
<name>A0A4R2GN43_9BACT</name>
<reference evidence="2 3" key="1">
    <citation type="submission" date="2019-03" db="EMBL/GenBank/DDBJ databases">
        <title>Genomic Encyclopedia of Type Strains, Phase IV (KMG-IV): sequencing the most valuable type-strain genomes for metagenomic binning, comparative biology and taxonomic classification.</title>
        <authorList>
            <person name="Goeker M."/>
        </authorList>
    </citation>
    <scope>NUCLEOTIDE SEQUENCE [LARGE SCALE GENOMIC DNA]</scope>
    <source>
        <strain evidence="2 3">DSM 24179</strain>
    </source>
</reference>
<dbReference type="AlphaFoldDB" id="A0A4R2GN43"/>
<protein>
    <submittedName>
        <fullName evidence="2">Outer membrane protein with beta-barrel domain</fullName>
    </submittedName>
</protein>
<sequence>MKRVGVLFLFFISLLTKVVNCNAQDLAFSNRLSVGAYISDCPLERYSFNSSRDDHSNIIGVFVDYKFTPTLSGGVYGGYNNMFRWESVWTGSNFRSWGGTSPTYHFGLQYKVHLMPLIVPVRQSRIDLYSKAKLGRVVSDGDRNVVSTPPRTFTDYGVYAGMAFYLFGNFGLFAEYGFGVVSEKTFGLTKRF</sequence>